<dbReference type="AlphaFoldDB" id="A0A9P0TT97"/>
<keyword evidence="2" id="KW-1185">Reference proteome</keyword>
<sequence length="185" mass="21235">MDDFMADVGEAVQDETYNVESMRQIVNELRSEIIQVEEIQGNLGGGDGGSKWYHKVFRRLLNFSILNAFLIYRRNPTFKVMTQRVSGEISKGLLDKYQVSAPSVSTLPGREVRLDQKNHFPIQVPADQNKRVHTPPLCALRSSKTQERKFSEVLELQCFSLFRGLLEFRLSYSSQSCTFLIFGYD</sequence>
<evidence type="ECO:0000313" key="2">
    <source>
        <dbReference type="Proteomes" id="UP001152562"/>
    </source>
</evidence>
<evidence type="ECO:0008006" key="3">
    <source>
        <dbReference type="Google" id="ProtNLM"/>
    </source>
</evidence>
<dbReference type="Proteomes" id="UP001152562">
    <property type="component" value="Unassembled WGS sequence"/>
</dbReference>
<accession>A0A9P0TT97</accession>
<comment type="caution">
    <text evidence="1">The sequence shown here is derived from an EMBL/GenBank/DDBJ whole genome shotgun (WGS) entry which is preliminary data.</text>
</comment>
<reference evidence="1" key="1">
    <citation type="submission" date="2022-05" db="EMBL/GenBank/DDBJ databases">
        <authorList>
            <person name="Okamura Y."/>
        </authorList>
    </citation>
    <scope>NUCLEOTIDE SEQUENCE</scope>
</reference>
<proteinExistence type="predicted"/>
<evidence type="ECO:0000313" key="1">
    <source>
        <dbReference type="EMBL" id="CAH4034441.1"/>
    </source>
</evidence>
<dbReference type="EMBL" id="CALOZG010000040">
    <property type="protein sequence ID" value="CAH4034441.1"/>
    <property type="molecule type" value="Genomic_DNA"/>
</dbReference>
<organism evidence="1 2">
    <name type="scientific">Pieris brassicae</name>
    <name type="common">White butterfly</name>
    <name type="synonym">Large white butterfly</name>
    <dbReference type="NCBI Taxonomy" id="7116"/>
    <lineage>
        <taxon>Eukaryota</taxon>
        <taxon>Metazoa</taxon>
        <taxon>Ecdysozoa</taxon>
        <taxon>Arthropoda</taxon>
        <taxon>Hexapoda</taxon>
        <taxon>Insecta</taxon>
        <taxon>Pterygota</taxon>
        <taxon>Neoptera</taxon>
        <taxon>Endopterygota</taxon>
        <taxon>Lepidoptera</taxon>
        <taxon>Glossata</taxon>
        <taxon>Ditrysia</taxon>
        <taxon>Papilionoidea</taxon>
        <taxon>Pieridae</taxon>
        <taxon>Pierinae</taxon>
        <taxon>Pieris</taxon>
    </lineage>
</organism>
<gene>
    <name evidence="1" type="ORF">PIBRA_LOCUS10624</name>
</gene>
<protein>
    <recommendedName>
        <fullName evidence="3">PiggyBac transposable element-derived protein domain-containing protein</fullName>
    </recommendedName>
</protein>
<name>A0A9P0TT97_PIEBR</name>